<dbReference type="Gene3D" id="3.40.50.300">
    <property type="entry name" value="P-loop containing nucleotide triphosphate hydrolases"/>
    <property type="match status" value="2"/>
</dbReference>
<dbReference type="PROSITE" id="PS51194">
    <property type="entry name" value="HELICASE_CTER"/>
    <property type="match status" value="1"/>
</dbReference>
<evidence type="ECO:0000256" key="2">
    <source>
        <dbReference type="ARBA" id="ARBA00022801"/>
    </source>
</evidence>
<evidence type="ECO:0000259" key="5">
    <source>
        <dbReference type="PROSITE" id="PS51192"/>
    </source>
</evidence>
<dbReference type="PROSITE" id="PS51192">
    <property type="entry name" value="HELICASE_ATP_BIND_1"/>
    <property type="match status" value="1"/>
</dbReference>
<dbReference type="Pfam" id="PF00270">
    <property type="entry name" value="DEAD"/>
    <property type="match status" value="1"/>
</dbReference>
<keyword evidence="4" id="KW-0067">ATP-binding</keyword>
<dbReference type="OrthoDB" id="9805617at2"/>
<dbReference type="GO" id="GO:0003676">
    <property type="term" value="F:nucleic acid binding"/>
    <property type="evidence" value="ECO:0007669"/>
    <property type="project" value="InterPro"/>
</dbReference>
<dbReference type="CDD" id="cd17917">
    <property type="entry name" value="DEXHc_RHA-like"/>
    <property type="match status" value="1"/>
</dbReference>
<dbReference type="Proteomes" id="UP000315995">
    <property type="component" value="Chromosome"/>
</dbReference>
<protein>
    <submittedName>
        <fullName evidence="7">ATP-dependent RNA helicase</fullName>
    </submittedName>
</protein>
<dbReference type="Gene3D" id="1.20.120.1080">
    <property type="match status" value="1"/>
</dbReference>
<keyword evidence="2" id="KW-0378">Hydrolase</keyword>
<dbReference type="Pfam" id="PF00271">
    <property type="entry name" value="Helicase_C"/>
    <property type="match status" value="1"/>
</dbReference>
<name>A0A4Y6PWS6_PERCE</name>
<evidence type="ECO:0000313" key="7">
    <source>
        <dbReference type="EMBL" id="QDG52680.1"/>
    </source>
</evidence>
<dbReference type="PANTHER" id="PTHR43519">
    <property type="entry name" value="ATP-DEPENDENT RNA HELICASE HRPB"/>
    <property type="match status" value="1"/>
</dbReference>
<dbReference type="SMART" id="SM00487">
    <property type="entry name" value="DEXDc"/>
    <property type="match status" value="1"/>
</dbReference>
<dbReference type="InterPro" id="IPR011545">
    <property type="entry name" value="DEAD/DEAH_box_helicase_dom"/>
</dbReference>
<dbReference type="CDD" id="cd18791">
    <property type="entry name" value="SF2_C_RHA"/>
    <property type="match status" value="1"/>
</dbReference>
<dbReference type="SUPFAM" id="SSF52540">
    <property type="entry name" value="P-loop containing nucleoside triphosphate hydrolases"/>
    <property type="match status" value="1"/>
</dbReference>
<sequence length="828" mass="91168">MQLPVDAVREEFESALGAGAPLIVTAPTGSGKSTRLPLWMAERLDGPILVVEPRRVACRSLAGWLSEGRGEPVGKTIGYTVRFDDRTSDATEVVFATTGVALRMLGQNPTEQDGFRFAGVLIDEFHERSWQVDLILAVLRSRRQAGDDLPLVITSATLDVDALVGDLGANLIEASGRTYPVDVEYIDEPKAPSRHNLDSRVADAVKRALDGDDGDVLVFLPGKGEIADCEQALSKICQKRGAEAVAVHGGLPPDRMKQALAQSADKRRVYLSTNVAETSVTLPGVTTVIDSGLARMRIHRGGRSALALVPIAQDSMDQRAGRAGRVRPGRCIRLWSRRFRPQRVTAPEVERIELDDVLLHAGVCGLEGPKLDRAPWVTEPPEFAVAGAKERLVAVGAFDRRFHITPKGETLAELPVDGHDARMLIGVTDEMAGITCDLVALLQLNRPLMLSTGDRDVHRARAELCRGLTNEVFVEVQMIRRGSVRKHRLHGSALDEARKVSASLRELVDAPVKDPTRDDAELPDPHAFAEYLLERIPETAFVLRERAKRRRDGNKPRPGRSEPWANGEVELSVWPYSPPRLEHEDEPPAPIAGLVLDHFWLGDGGTGVRGTGRMVLPCTYDQLADAGLGNETLGKVELRGGRVVARVERELGGVTISARDEGLRGPRLWDAAADLILENRLFKGAGDAVRDDLHLWGVLADWPAEERMWDDTPAPAPRAYLVERLKLLGLTRSDELALLEADDLRPDLVAELDVPAYELERFADDFPRQWEHMGCVYECLVQATSRKIILEPANKKAKRGKDPKAGVLPRFRGFSVYFRNASRVVRVR</sequence>
<evidence type="ECO:0000259" key="6">
    <source>
        <dbReference type="PROSITE" id="PS51194"/>
    </source>
</evidence>
<organism evidence="7 8">
    <name type="scientific">Persicimonas caeni</name>
    <dbReference type="NCBI Taxonomy" id="2292766"/>
    <lineage>
        <taxon>Bacteria</taxon>
        <taxon>Deltaproteobacteria</taxon>
        <taxon>Bradymonadales</taxon>
        <taxon>Bradymonadaceae</taxon>
        <taxon>Persicimonas</taxon>
    </lineage>
</organism>
<dbReference type="EMBL" id="CP041186">
    <property type="protein sequence ID" value="QDG52680.1"/>
    <property type="molecule type" value="Genomic_DNA"/>
</dbReference>
<dbReference type="RefSeq" id="WP_141199145.1">
    <property type="nucleotide sequence ID" value="NZ_CP041186.1"/>
</dbReference>
<reference evidence="7 8" key="1">
    <citation type="submission" date="2019-06" db="EMBL/GenBank/DDBJ databases">
        <title>Persicimonas caeni gen. nov., sp. nov., a predatory bacterium isolated from solar saltern.</title>
        <authorList>
            <person name="Wang S."/>
        </authorList>
    </citation>
    <scope>NUCLEOTIDE SEQUENCE [LARGE SCALE GENOMIC DNA]</scope>
    <source>
        <strain evidence="7 8">YN101</strain>
    </source>
</reference>
<keyword evidence="1" id="KW-0547">Nucleotide-binding</keyword>
<dbReference type="InterPro" id="IPR014001">
    <property type="entry name" value="Helicase_ATP-bd"/>
</dbReference>
<dbReference type="GO" id="GO:0016787">
    <property type="term" value="F:hydrolase activity"/>
    <property type="evidence" value="ECO:0007669"/>
    <property type="project" value="UniProtKB-KW"/>
</dbReference>
<evidence type="ECO:0000313" key="8">
    <source>
        <dbReference type="Proteomes" id="UP000315995"/>
    </source>
</evidence>
<evidence type="ECO:0000256" key="3">
    <source>
        <dbReference type="ARBA" id="ARBA00022806"/>
    </source>
</evidence>
<proteinExistence type="predicted"/>
<gene>
    <name evidence="7" type="ORF">FIV42_18620</name>
</gene>
<feature type="domain" description="Helicase ATP-binding" evidence="5">
    <location>
        <begin position="13"/>
        <end position="163"/>
    </location>
</feature>
<dbReference type="GO" id="GO:0004386">
    <property type="term" value="F:helicase activity"/>
    <property type="evidence" value="ECO:0007669"/>
    <property type="project" value="UniProtKB-KW"/>
</dbReference>
<accession>A0A5B8Y7H1</accession>
<dbReference type="SMART" id="SM00490">
    <property type="entry name" value="HELICc"/>
    <property type="match status" value="1"/>
</dbReference>
<dbReference type="InterPro" id="IPR027417">
    <property type="entry name" value="P-loop_NTPase"/>
</dbReference>
<dbReference type="GO" id="GO:0005524">
    <property type="term" value="F:ATP binding"/>
    <property type="evidence" value="ECO:0007669"/>
    <property type="project" value="UniProtKB-KW"/>
</dbReference>
<dbReference type="InterPro" id="IPR001650">
    <property type="entry name" value="Helicase_C-like"/>
</dbReference>
<dbReference type="AlphaFoldDB" id="A0A4Y6PWS6"/>
<keyword evidence="3 7" id="KW-0347">Helicase</keyword>
<evidence type="ECO:0000256" key="4">
    <source>
        <dbReference type="ARBA" id="ARBA00022840"/>
    </source>
</evidence>
<accession>A0A4Y6PWS6</accession>
<evidence type="ECO:0000256" key="1">
    <source>
        <dbReference type="ARBA" id="ARBA00022741"/>
    </source>
</evidence>
<dbReference type="PANTHER" id="PTHR43519:SF1">
    <property type="entry name" value="ATP-DEPENDENT RNA HELICASE HRPB"/>
    <property type="match status" value="1"/>
</dbReference>
<feature type="domain" description="Helicase C-terminal" evidence="6">
    <location>
        <begin position="196"/>
        <end position="365"/>
    </location>
</feature>
<keyword evidence="8" id="KW-1185">Reference proteome</keyword>